<name>A0A1Q9CMT6_SYMMI</name>
<dbReference type="AlphaFoldDB" id="A0A1Q9CMT6"/>
<comment type="caution">
    <text evidence="2">The sequence shown here is derived from an EMBL/GenBank/DDBJ whole genome shotgun (WGS) entry which is preliminary data.</text>
</comment>
<feature type="region of interest" description="Disordered" evidence="1">
    <location>
        <begin position="217"/>
        <end position="246"/>
    </location>
</feature>
<dbReference type="OrthoDB" id="430912at2759"/>
<accession>A0A1Q9CMT6</accession>
<feature type="compositionally biased region" description="Acidic residues" evidence="1">
    <location>
        <begin position="104"/>
        <end position="117"/>
    </location>
</feature>
<proteinExistence type="predicted"/>
<reference evidence="2 3" key="1">
    <citation type="submission" date="2016-02" db="EMBL/GenBank/DDBJ databases">
        <title>Genome analysis of coral dinoflagellate symbionts highlights evolutionary adaptations to a symbiotic lifestyle.</title>
        <authorList>
            <person name="Aranda M."/>
            <person name="Li Y."/>
            <person name="Liew Y.J."/>
            <person name="Baumgarten S."/>
            <person name="Simakov O."/>
            <person name="Wilson M."/>
            <person name="Piel J."/>
            <person name="Ashoor H."/>
            <person name="Bougouffa S."/>
            <person name="Bajic V.B."/>
            <person name="Ryu T."/>
            <person name="Ravasi T."/>
            <person name="Bayer T."/>
            <person name="Micklem G."/>
            <person name="Kim H."/>
            <person name="Bhak J."/>
            <person name="Lajeunesse T.C."/>
            <person name="Voolstra C.R."/>
        </authorList>
    </citation>
    <scope>NUCLEOTIDE SEQUENCE [LARGE SCALE GENOMIC DNA]</scope>
    <source>
        <strain evidence="2 3">CCMP2467</strain>
    </source>
</reference>
<sequence length="394" mass="42799">MEGAAPKLLQAQQARELYILLENVFAEMELDWTAVREDEDSQIVQLTENSICCLNMSDWDSNQTRLPEIQALKDLIVTLPGFEVSKEVEAGDSDEGLAVNATGEDSEGEGQEDDEEAGFAAAARARQGYGYQGVLPFYEIECKGVCPGYDNGCKEGAVIPPGIAQQLEALDPEEAASLLEAQQNMKAEIRNENKRKAAAKCGVPRCEAKIAKAKAKAKAKDSAKKRKGEETKPMAADPATKPKPSKDHTIQDMLEMLEPAFAIGLPQPTEQSKQKKCYTVPAPGLGCASISVMAGSTKNFFVNRGASGGLPKFLREILGLKVALVIACHRTLEPPALCAEDVRTGWINVIRSLIPLPIVVIRRSDPVEPCTPDRDEVLGKNRMLLMLPRHSLST</sequence>
<evidence type="ECO:0000256" key="1">
    <source>
        <dbReference type="SAM" id="MobiDB-lite"/>
    </source>
</evidence>
<evidence type="ECO:0000313" key="3">
    <source>
        <dbReference type="Proteomes" id="UP000186817"/>
    </source>
</evidence>
<dbReference type="EMBL" id="LSRX01001057">
    <property type="protein sequence ID" value="OLP84238.1"/>
    <property type="molecule type" value="Genomic_DNA"/>
</dbReference>
<organism evidence="2 3">
    <name type="scientific">Symbiodinium microadriaticum</name>
    <name type="common">Dinoflagellate</name>
    <name type="synonym">Zooxanthella microadriatica</name>
    <dbReference type="NCBI Taxonomy" id="2951"/>
    <lineage>
        <taxon>Eukaryota</taxon>
        <taxon>Sar</taxon>
        <taxon>Alveolata</taxon>
        <taxon>Dinophyceae</taxon>
        <taxon>Suessiales</taxon>
        <taxon>Symbiodiniaceae</taxon>
        <taxon>Symbiodinium</taxon>
    </lineage>
</organism>
<keyword evidence="3" id="KW-1185">Reference proteome</keyword>
<feature type="region of interest" description="Disordered" evidence="1">
    <location>
        <begin position="88"/>
        <end position="118"/>
    </location>
</feature>
<evidence type="ECO:0000313" key="2">
    <source>
        <dbReference type="EMBL" id="OLP84238.1"/>
    </source>
</evidence>
<gene>
    <name evidence="2" type="ORF">AK812_SmicGene34909</name>
</gene>
<dbReference type="Proteomes" id="UP000186817">
    <property type="component" value="Unassembled WGS sequence"/>
</dbReference>
<protein>
    <submittedName>
        <fullName evidence="2">Uncharacterized protein</fullName>
    </submittedName>
</protein>
<feature type="compositionally biased region" description="Basic and acidic residues" evidence="1">
    <location>
        <begin position="218"/>
        <end position="232"/>
    </location>
</feature>